<accession>A0ABD3IE60</accession>
<proteinExistence type="predicted"/>
<reference evidence="2 3" key="1">
    <citation type="submission" date="2024-09" db="EMBL/GenBank/DDBJ databases">
        <title>Chromosome-scale assembly of Riccia sorocarpa.</title>
        <authorList>
            <person name="Paukszto L."/>
        </authorList>
    </citation>
    <scope>NUCLEOTIDE SEQUENCE [LARGE SCALE GENOMIC DNA]</scope>
    <source>
        <strain evidence="2">LP-2024</strain>
        <tissue evidence="2">Aerial parts of the thallus</tissue>
    </source>
</reference>
<gene>
    <name evidence="2" type="ORF">R1sor_019416</name>
</gene>
<name>A0ABD3IE60_9MARC</name>
<evidence type="ECO:0000313" key="3">
    <source>
        <dbReference type="Proteomes" id="UP001633002"/>
    </source>
</evidence>
<evidence type="ECO:0000256" key="1">
    <source>
        <dbReference type="SAM" id="Coils"/>
    </source>
</evidence>
<dbReference type="EMBL" id="JBJQOH010000001">
    <property type="protein sequence ID" value="KAL3701394.1"/>
    <property type="molecule type" value="Genomic_DNA"/>
</dbReference>
<sequence>MAVRQEIKAGEFRAEACLRSIMREGNVVVDYAQNDKGDASIIVSNELKLVDSGVKGDGSADWIRVETEIVKRRGPRYTRQRIRSDRVEFARLDLCYFTEGALHHDGTVALSNHYPVIVNICLVSEAKVHDANWRSYFKFRVQDFGSLEVKQKVRQAWEAHPPKVSDPRVRWELSWKRVKKILQAARKDQKDRTYPGKKLESELEAARCRLAENNSEEARRNLERLEKIKKDKEIQDAKAWRLRSRARWLREGDAHSHYFFAIIKSKFKREAMESLTKEDGIVIMDPREILKETQRFYQNLFKEEATEDENVVEEETRANLQLLRTHLLEMKSRALETAPNIEEIERTVDLLPPKKSPGLNGVTSEAVKEFWPVIKQDCKEMIDSFWKDGKLTVNTKKGAIKLIPKSADKSRLSE</sequence>
<keyword evidence="1" id="KW-0175">Coiled coil</keyword>
<dbReference type="Proteomes" id="UP001633002">
    <property type="component" value="Unassembled WGS sequence"/>
</dbReference>
<organism evidence="2 3">
    <name type="scientific">Riccia sorocarpa</name>
    <dbReference type="NCBI Taxonomy" id="122646"/>
    <lineage>
        <taxon>Eukaryota</taxon>
        <taxon>Viridiplantae</taxon>
        <taxon>Streptophyta</taxon>
        <taxon>Embryophyta</taxon>
        <taxon>Marchantiophyta</taxon>
        <taxon>Marchantiopsida</taxon>
        <taxon>Marchantiidae</taxon>
        <taxon>Marchantiales</taxon>
        <taxon>Ricciaceae</taxon>
        <taxon>Riccia</taxon>
    </lineage>
</organism>
<dbReference type="AlphaFoldDB" id="A0ABD3IE60"/>
<dbReference type="PANTHER" id="PTHR19446">
    <property type="entry name" value="REVERSE TRANSCRIPTASES"/>
    <property type="match status" value="1"/>
</dbReference>
<keyword evidence="3" id="KW-1185">Reference proteome</keyword>
<comment type="caution">
    <text evidence="2">The sequence shown here is derived from an EMBL/GenBank/DDBJ whole genome shotgun (WGS) entry which is preliminary data.</text>
</comment>
<evidence type="ECO:0000313" key="2">
    <source>
        <dbReference type="EMBL" id="KAL3701394.1"/>
    </source>
</evidence>
<protein>
    <submittedName>
        <fullName evidence="2">Uncharacterized protein</fullName>
    </submittedName>
</protein>
<feature type="coiled-coil region" evidence="1">
    <location>
        <begin position="196"/>
        <end position="235"/>
    </location>
</feature>